<protein>
    <recommendedName>
        <fullName evidence="1">CRAL-TRIO domain-containing protein</fullName>
    </recommendedName>
</protein>
<evidence type="ECO:0000313" key="3">
    <source>
        <dbReference type="Proteomes" id="UP000494256"/>
    </source>
</evidence>
<dbReference type="GO" id="GO:0016020">
    <property type="term" value="C:membrane"/>
    <property type="evidence" value="ECO:0007669"/>
    <property type="project" value="TreeGrafter"/>
</dbReference>
<gene>
    <name evidence="2" type="ORF">APLA_LOCUS112</name>
</gene>
<dbReference type="AlphaFoldDB" id="A0A8S0YM50"/>
<dbReference type="InterPro" id="IPR036865">
    <property type="entry name" value="CRAL-TRIO_dom_sf"/>
</dbReference>
<name>A0A8S0YM50_ARCPL</name>
<feature type="domain" description="CRAL-TRIO" evidence="1">
    <location>
        <begin position="162"/>
        <end position="266"/>
    </location>
</feature>
<dbReference type="CDD" id="cd00170">
    <property type="entry name" value="SEC14"/>
    <property type="match status" value="1"/>
</dbReference>
<dbReference type="PROSITE" id="PS50191">
    <property type="entry name" value="CRAL_TRIO"/>
    <property type="match status" value="1"/>
</dbReference>
<dbReference type="PRINTS" id="PR00180">
    <property type="entry name" value="CRETINALDHBP"/>
</dbReference>
<comment type="caution">
    <text evidence="2">The sequence shown here is derived from an EMBL/GenBank/DDBJ whole genome shotgun (WGS) entry which is preliminary data.</text>
</comment>
<dbReference type="Gene3D" id="3.40.525.10">
    <property type="entry name" value="CRAL-TRIO lipid binding domain"/>
    <property type="match status" value="1"/>
</dbReference>
<evidence type="ECO:0000259" key="1">
    <source>
        <dbReference type="PROSITE" id="PS50191"/>
    </source>
</evidence>
<dbReference type="InterPro" id="IPR001251">
    <property type="entry name" value="CRAL-TRIO_dom"/>
</dbReference>
<dbReference type="PANTHER" id="PTHR10174:SF213">
    <property type="entry name" value="CRAL-TRIO DOMAIN-CONTAINING PROTEIN"/>
    <property type="match status" value="1"/>
</dbReference>
<organism evidence="2 3">
    <name type="scientific">Arctia plantaginis</name>
    <name type="common">Wood tiger moth</name>
    <name type="synonym">Phalaena plantaginis</name>
    <dbReference type="NCBI Taxonomy" id="874455"/>
    <lineage>
        <taxon>Eukaryota</taxon>
        <taxon>Metazoa</taxon>
        <taxon>Ecdysozoa</taxon>
        <taxon>Arthropoda</taxon>
        <taxon>Hexapoda</taxon>
        <taxon>Insecta</taxon>
        <taxon>Pterygota</taxon>
        <taxon>Neoptera</taxon>
        <taxon>Endopterygota</taxon>
        <taxon>Lepidoptera</taxon>
        <taxon>Glossata</taxon>
        <taxon>Ditrysia</taxon>
        <taxon>Noctuoidea</taxon>
        <taxon>Erebidae</taxon>
        <taxon>Arctiinae</taxon>
        <taxon>Arctia</taxon>
    </lineage>
</organism>
<evidence type="ECO:0000313" key="2">
    <source>
        <dbReference type="EMBL" id="CAB3219966.1"/>
    </source>
</evidence>
<dbReference type="Proteomes" id="UP000494256">
    <property type="component" value="Unassembled WGS sequence"/>
</dbReference>
<dbReference type="PANTHER" id="PTHR10174">
    <property type="entry name" value="ALPHA-TOCOPHEROL TRANSFER PROTEIN-RELATED"/>
    <property type="match status" value="1"/>
</dbReference>
<accession>A0A8S0YM50</accession>
<dbReference type="GO" id="GO:1902936">
    <property type="term" value="F:phosphatidylinositol bisphosphate binding"/>
    <property type="evidence" value="ECO:0007669"/>
    <property type="project" value="TreeGrafter"/>
</dbReference>
<dbReference type="SUPFAM" id="SSF52087">
    <property type="entry name" value="CRAL/TRIO domain"/>
    <property type="match status" value="1"/>
</dbReference>
<proteinExistence type="predicted"/>
<dbReference type="OrthoDB" id="10022108at2759"/>
<dbReference type="SMART" id="SM00516">
    <property type="entry name" value="SEC14"/>
    <property type="match status" value="1"/>
</dbReference>
<dbReference type="Pfam" id="PF00650">
    <property type="entry name" value="CRAL_TRIO"/>
    <property type="match status" value="1"/>
</dbReference>
<reference evidence="2 3" key="1">
    <citation type="submission" date="2020-04" db="EMBL/GenBank/DDBJ databases">
        <authorList>
            <person name="Wallbank WR R."/>
            <person name="Pardo Diaz C."/>
            <person name="Kozak K."/>
            <person name="Martin S."/>
            <person name="Jiggins C."/>
            <person name="Moest M."/>
            <person name="Warren A I."/>
            <person name="Byers J.R.P. K."/>
            <person name="Montejo-Kovacevich G."/>
            <person name="Yen C E."/>
        </authorList>
    </citation>
    <scope>NUCLEOTIDE SEQUENCE [LARGE SCALE GENOMIC DNA]</scope>
</reference>
<sequence>MADSFYLFGYRDFSFDTMTGVVKPITIEKEFEKNPDISPDDIKKLREWLKTQPHLPGEHLTDVDLLVVYHCCDKSQEVSKQVLDLHFTLRTMFTQFFKDRCFDKKAEFTLNTVLCAPLPTPTLQGHRAAYFRLLDPDPRNFNLTEVARAAMMVLDLWQYEEGTFTGFVIIIDMDQSVLSHVTRLDLMIVKKVLYFLQECMFTKIAGIHFMNAPNFVEKLMMLLKPFLTKKLIDMIHIHQTGSTTLYNTIPKDALPKEEGGKYKDHVTLRDEVIQRLQANSAFIKTDNKRRVNESLRPGPCPVAEEFGMQGSFKTLDID</sequence>
<dbReference type="EMBL" id="CADEBD010000024">
    <property type="protein sequence ID" value="CAB3219966.1"/>
    <property type="molecule type" value="Genomic_DNA"/>
</dbReference>